<evidence type="ECO:0000256" key="8">
    <source>
        <dbReference type="ARBA" id="ARBA00023136"/>
    </source>
</evidence>
<evidence type="ECO:0000256" key="6">
    <source>
        <dbReference type="ARBA" id="ARBA00023002"/>
    </source>
</evidence>
<dbReference type="InterPro" id="IPR020904">
    <property type="entry name" value="Sc_DH/Rdtase_CS"/>
</dbReference>
<sequence>MHNLFLLILLVEPIFILCFCGKRITGAGGGIGQEVALIYASEGAVVVCVDIDEKLNQETVHLIANLGYKKAHAYTCDVGDYFQVIALSKQVEEEVGVVTILINNAGVFVAKTICNIEPTEIEKMISANLMSQFWTVKAFLPSMLKNNYGHIVGIASVLTFASFTFMSSPYTIPYNASKFAVQGLMEGLQNELALSKNCKIKTTVIHPCITDTVLVRLSNIKHSLSFPFCKPKDVARGIVDSQRKELAASIVPNGSCVTLFPLAR</sequence>
<gene>
    <name evidence="14" type="ORF">RI129_006412</name>
</gene>
<feature type="signal peptide" evidence="13">
    <location>
        <begin position="1"/>
        <end position="18"/>
    </location>
</feature>
<dbReference type="GO" id="GO:0005811">
    <property type="term" value="C:lipid droplet"/>
    <property type="evidence" value="ECO:0007669"/>
    <property type="project" value="TreeGrafter"/>
</dbReference>
<reference evidence="14 15" key="1">
    <citation type="journal article" date="2024" name="Insects">
        <title>An Improved Chromosome-Level Genome Assembly of the Firefly Pyrocoelia pectoralis.</title>
        <authorList>
            <person name="Fu X."/>
            <person name="Meyer-Rochow V.B."/>
            <person name="Ballantyne L."/>
            <person name="Zhu X."/>
        </authorList>
    </citation>
    <scope>NUCLEOTIDE SEQUENCE [LARGE SCALE GENOMIC DNA]</scope>
    <source>
        <strain evidence="14">XCY_ONT2</strain>
    </source>
</reference>
<dbReference type="EMBL" id="JAVRBK010000004">
    <property type="protein sequence ID" value="KAK5645112.1"/>
    <property type="molecule type" value="Genomic_DNA"/>
</dbReference>
<proteinExistence type="inferred from homology"/>
<keyword evidence="5" id="KW-1133">Transmembrane helix</keyword>
<evidence type="ECO:0000256" key="12">
    <source>
        <dbReference type="RuleBase" id="RU000363"/>
    </source>
</evidence>
<dbReference type="InterPro" id="IPR036291">
    <property type="entry name" value="NAD(P)-bd_dom_sf"/>
</dbReference>
<comment type="subcellular location">
    <subcellularLocation>
        <location evidence="1">Membrane</location>
        <topology evidence="1">Multi-pass membrane protein</topology>
    </subcellularLocation>
</comment>
<evidence type="ECO:0000313" key="14">
    <source>
        <dbReference type="EMBL" id="KAK5645112.1"/>
    </source>
</evidence>
<feature type="chain" id="PRO_5042885057" description="Short-chain dehydrogenase/reductase 3" evidence="13">
    <location>
        <begin position="19"/>
        <end position="264"/>
    </location>
</feature>
<dbReference type="Pfam" id="PF00106">
    <property type="entry name" value="adh_short"/>
    <property type="match status" value="1"/>
</dbReference>
<keyword evidence="3" id="KW-0812">Transmembrane</keyword>
<evidence type="ECO:0000256" key="9">
    <source>
        <dbReference type="ARBA" id="ARBA00059620"/>
    </source>
</evidence>
<keyword evidence="4" id="KW-0521">NADP</keyword>
<keyword evidence="7" id="KW-0443">Lipid metabolism</keyword>
<dbReference type="AlphaFoldDB" id="A0AAN7ZJN6"/>
<evidence type="ECO:0000256" key="13">
    <source>
        <dbReference type="SAM" id="SignalP"/>
    </source>
</evidence>
<keyword evidence="6" id="KW-0560">Oxidoreductase</keyword>
<dbReference type="PANTHER" id="PTHR24322:SF736">
    <property type="entry name" value="RETINOL DEHYDROGENASE 10"/>
    <property type="match status" value="1"/>
</dbReference>
<dbReference type="Gene3D" id="3.40.50.720">
    <property type="entry name" value="NAD(P)-binding Rossmann-like Domain"/>
    <property type="match status" value="1"/>
</dbReference>
<dbReference type="Proteomes" id="UP001329430">
    <property type="component" value="Chromosome 4"/>
</dbReference>
<dbReference type="PROSITE" id="PS00061">
    <property type="entry name" value="ADH_SHORT"/>
    <property type="match status" value="1"/>
</dbReference>
<dbReference type="SUPFAM" id="SSF51735">
    <property type="entry name" value="NAD(P)-binding Rossmann-fold domains"/>
    <property type="match status" value="1"/>
</dbReference>
<evidence type="ECO:0000256" key="3">
    <source>
        <dbReference type="ARBA" id="ARBA00022692"/>
    </source>
</evidence>
<comment type="similarity">
    <text evidence="2 12">Belongs to the short-chain dehydrogenases/reductases (SDR) family.</text>
</comment>
<dbReference type="GO" id="GO:0016020">
    <property type="term" value="C:membrane"/>
    <property type="evidence" value="ECO:0007669"/>
    <property type="project" value="UniProtKB-SubCell"/>
</dbReference>
<evidence type="ECO:0000256" key="4">
    <source>
        <dbReference type="ARBA" id="ARBA00022857"/>
    </source>
</evidence>
<evidence type="ECO:0000256" key="2">
    <source>
        <dbReference type="ARBA" id="ARBA00006484"/>
    </source>
</evidence>
<keyword evidence="15" id="KW-1185">Reference proteome</keyword>
<organism evidence="14 15">
    <name type="scientific">Pyrocoelia pectoralis</name>
    <dbReference type="NCBI Taxonomy" id="417401"/>
    <lineage>
        <taxon>Eukaryota</taxon>
        <taxon>Metazoa</taxon>
        <taxon>Ecdysozoa</taxon>
        <taxon>Arthropoda</taxon>
        <taxon>Hexapoda</taxon>
        <taxon>Insecta</taxon>
        <taxon>Pterygota</taxon>
        <taxon>Neoptera</taxon>
        <taxon>Endopterygota</taxon>
        <taxon>Coleoptera</taxon>
        <taxon>Polyphaga</taxon>
        <taxon>Elateriformia</taxon>
        <taxon>Elateroidea</taxon>
        <taxon>Lampyridae</taxon>
        <taxon>Lampyrinae</taxon>
        <taxon>Pyrocoelia</taxon>
    </lineage>
</organism>
<evidence type="ECO:0000313" key="15">
    <source>
        <dbReference type="Proteomes" id="UP001329430"/>
    </source>
</evidence>
<evidence type="ECO:0000256" key="5">
    <source>
        <dbReference type="ARBA" id="ARBA00022989"/>
    </source>
</evidence>
<keyword evidence="13" id="KW-0732">Signal</keyword>
<dbReference type="PANTHER" id="PTHR24322">
    <property type="entry name" value="PKSB"/>
    <property type="match status" value="1"/>
</dbReference>
<evidence type="ECO:0000256" key="11">
    <source>
        <dbReference type="ARBA" id="ARBA00082544"/>
    </source>
</evidence>
<name>A0AAN7ZJN6_9COLE</name>
<keyword evidence="8" id="KW-0472">Membrane</keyword>
<evidence type="ECO:0000256" key="7">
    <source>
        <dbReference type="ARBA" id="ARBA00023098"/>
    </source>
</evidence>
<evidence type="ECO:0000256" key="1">
    <source>
        <dbReference type="ARBA" id="ARBA00004141"/>
    </source>
</evidence>
<dbReference type="InterPro" id="IPR002347">
    <property type="entry name" value="SDR_fam"/>
</dbReference>
<accession>A0AAN7ZJN6</accession>
<dbReference type="PRINTS" id="PR00081">
    <property type="entry name" value="GDHRDH"/>
</dbReference>
<comment type="caution">
    <text evidence="14">The sequence shown here is derived from an EMBL/GenBank/DDBJ whole genome shotgun (WGS) entry which is preliminary data.</text>
</comment>
<evidence type="ECO:0000256" key="10">
    <source>
        <dbReference type="ARBA" id="ARBA00068717"/>
    </source>
</evidence>
<dbReference type="GO" id="GO:0052650">
    <property type="term" value="F:all-trans-retinol dehydrogenase (NADP+) activity"/>
    <property type="evidence" value="ECO:0007669"/>
    <property type="project" value="UniProtKB-ARBA"/>
</dbReference>
<protein>
    <recommendedName>
        <fullName evidence="10">Short-chain dehydrogenase/reductase 3</fullName>
    </recommendedName>
    <alternativeName>
        <fullName evidence="11">Retinal short-chain dehydrogenase/reductase 1</fullName>
    </alternativeName>
</protein>
<dbReference type="FunFam" id="3.40.50.720:FF:000131">
    <property type="entry name" value="Short-chain dehydrogenase/reductase 3"/>
    <property type="match status" value="1"/>
</dbReference>
<comment type="function">
    <text evidence="9">Catalyzes the reduction of all-trans-retinal to all-trans-retinol in the presence of NADPH.</text>
</comment>
<dbReference type="PRINTS" id="PR00080">
    <property type="entry name" value="SDRFAMILY"/>
</dbReference>